<accession>A0A9P1C7E5</accession>
<name>A0A9P1C7E5_9DINO</name>
<reference evidence="4 5" key="2">
    <citation type="submission" date="2024-05" db="EMBL/GenBank/DDBJ databases">
        <authorList>
            <person name="Chen Y."/>
            <person name="Shah S."/>
            <person name="Dougan E. K."/>
            <person name="Thang M."/>
            <person name="Chan C."/>
        </authorList>
    </citation>
    <scope>NUCLEOTIDE SEQUENCE [LARGE SCALE GENOMIC DNA]</scope>
</reference>
<dbReference type="EMBL" id="CAMXCT020001114">
    <property type="protein sequence ID" value="CAL1140272.1"/>
    <property type="molecule type" value="Genomic_DNA"/>
</dbReference>
<keyword evidence="1" id="KW-0175">Coiled coil</keyword>
<protein>
    <submittedName>
        <fullName evidence="3">Uncharacterized protein</fullName>
    </submittedName>
</protein>
<evidence type="ECO:0000256" key="2">
    <source>
        <dbReference type="SAM" id="MobiDB-lite"/>
    </source>
</evidence>
<evidence type="ECO:0000313" key="4">
    <source>
        <dbReference type="EMBL" id="CAL4774209.1"/>
    </source>
</evidence>
<feature type="coiled-coil region" evidence="1">
    <location>
        <begin position="115"/>
        <end position="265"/>
    </location>
</feature>
<dbReference type="AlphaFoldDB" id="A0A9P1C7E5"/>
<organism evidence="3">
    <name type="scientific">Cladocopium goreaui</name>
    <dbReference type="NCBI Taxonomy" id="2562237"/>
    <lineage>
        <taxon>Eukaryota</taxon>
        <taxon>Sar</taxon>
        <taxon>Alveolata</taxon>
        <taxon>Dinophyceae</taxon>
        <taxon>Suessiales</taxon>
        <taxon>Symbiodiniaceae</taxon>
        <taxon>Cladocopium</taxon>
    </lineage>
</organism>
<evidence type="ECO:0000313" key="5">
    <source>
        <dbReference type="Proteomes" id="UP001152797"/>
    </source>
</evidence>
<dbReference type="Proteomes" id="UP001152797">
    <property type="component" value="Unassembled WGS sequence"/>
</dbReference>
<dbReference type="EMBL" id="CAMXCT030001114">
    <property type="protein sequence ID" value="CAL4774209.1"/>
    <property type="molecule type" value="Genomic_DNA"/>
</dbReference>
<feature type="region of interest" description="Disordered" evidence="2">
    <location>
        <begin position="297"/>
        <end position="319"/>
    </location>
</feature>
<gene>
    <name evidence="3" type="ORF">C1SCF055_LOCUS14211</name>
</gene>
<feature type="compositionally biased region" description="Basic and acidic residues" evidence="2">
    <location>
        <begin position="84"/>
        <end position="94"/>
    </location>
</feature>
<reference evidence="3" key="1">
    <citation type="submission" date="2022-10" db="EMBL/GenBank/DDBJ databases">
        <authorList>
            <person name="Chen Y."/>
            <person name="Dougan E. K."/>
            <person name="Chan C."/>
            <person name="Rhodes N."/>
            <person name="Thang M."/>
        </authorList>
    </citation>
    <scope>NUCLEOTIDE SEQUENCE</scope>
</reference>
<feature type="region of interest" description="Disordered" evidence="2">
    <location>
        <begin position="81"/>
        <end position="104"/>
    </location>
</feature>
<dbReference type="EMBL" id="CAMXCT010001114">
    <property type="protein sequence ID" value="CAI3986897.1"/>
    <property type="molecule type" value="Genomic_DNA"/>
</dbReference>
<evidence type="ECO:0000313" key="3">
    <source>
        <dbReference type="EMBL" id="CAI3986897.1"/>
    </source>
</evidence>
<proteinExistence type="predicted"/>
<keyword evidence="5" id="KW-1185">Reference proteome</keyword>
<comment type="caution">
    <text evidence="3">The sequence shown here is derived from an EMBL/GenBank/DDBJ whole genome shotgun (WGS) entry which is preliminary data.</text>
</comment>
<sequence length="444" mass="49799">MPFVPGKPLKLRMLQKCLSLGMSPSLQQVKDSLTLQLTQQQSKEKELEAELVTLRGLWPVPRLLCKRNSKLQSRGMKAQVQQAMERENKGRESADADAQTTPEGEAEQLAIAAALKGFEAESIAQREELAALREELECKQVEERSAVSRDRSEAEEQLLAEELFATKVADELASSRAEVEQLSERISEMQIAHAASEELQAKLQSERPVVQSTTGDHEALQQELELARTQAAEAEDAAEVLQQVKDSLTLQLTQQQSKEKELEAELVTLRGLWPVPRLLCKRNSKLQSRGMKAQVQQAMERENKGRESADADAQTTPEGEAEQLAIAAALKGFEAESIAQREELAALREELECKQAVDIIQDSERLVLEIEYSSWEESVVAIINFGNKWAEFFVGCRRNAVFTLLMQVEERSAVSRDRSEAEEQLLAEELFATKVTSWWMTSPH</sequence>
<feature type="compositionally biased region" description="Basic and acidic residues" evidence="2">
    <location>
        <begin position="299"/>
        <end position="309"/>
    </location>
</feature>
<evidence type="ECO:0000256" key="1">
    <source>
        <dbReference type="SAM" id="Coils"/>
    </source>
</evidence>